<dbReference type="EMBL" id="AZBU02000002">
    <property type="protein sequence ID" value="TKR93450.1"/>
    <property type="molecule type" value="Genomic_DNA"/>
</dbReference>
<evidence type="ECO:0000256" key="1">
    <source>
        <dbReference type="SAM" id="Phobius"/>
    </source>
</evidence>
<dbReference type="Proteomes" id="UP000298663">
    <property type="component" value="Unassembled WGS sequence"/>
</dbReference>
<evidence type="ECO:0000313" key="3">
    <source>
        <dbReference type="Proteomes" id="UP000298663"/>
    </source>
</evidence>
<dbReference type="OrthoDB" id="10482134at2759"/>
<reference evidence="2 3" key="2">
    <citation type="journal article" date="2019" name="G3 (Bethesda)">
        <title>Hybrid Assembly of the Genome of the Entomopathogenic Nematode Steinernema carpocapsae Identifies the X-Chromosome.</title>
        <authorList>
            <person name="Serra L."/>
            <person name="Macchietto M."/>
            <person name="Macias-Munoz A."/>
            <person name="McGill C.J."/>
            <person name="Rodriguez I.M."/>
            <person name="Rodriguez B."/>
            <person name="Murad R."/>
            <person name="Mortazavi A."/>
        </authorList>
    </citation>
    <scope>NUCLEOTIDE SEQUENCE [LARGE SCALE GENOMIC DNA]</scope>
    <source>
        <strain evidence="2 3">ALL</strain>
    </source>
</reference>
<organism evidence="2 3">
    <name type="scientific">Steinernema carpocapsae</name>
    <name type="common">Entomopathogenic nematode</name>
    <dbReference type="NCBI Taxonomy" id="34508"/>
    <lineage>
        <taxon>Eukaryota</taxon>
        <taxon>Metazoa</taxon>
        <taxon>Ecdysozoa</taxon>
        <taxon>Nematoda</taxon>
        <taxon>Chromadorea</taxon>
        <taxon>Rhabditida</taxon>
        <taxon>Tylenchina</taxon>
        <taxon>Panagrolaimomorpha</taxon>
        <taxon>Strongyloidoidea</taxon>
        <taxon>Steinernematidae</taxon>
        <taxon>Steinernema</taxon>
    </lineage>
</organism>
<proteinExistence type="predicted"/>
<comment type="caution">
    <text evidence="2">The sequence shown here is derived from an EMBL/GenBank/DDBJ whole genome shotgun (WGS) entry which is preliminary data.</text>
</comment>
<keyword evidence="1" id="KW-0812">Transmembrane</keyword>
<feature type="transmembrane region" description="Helical" evidence="1">
    <location>
        <begin position="40"/>
        <end position="65"/>
    </location>
</feature>
<reference evidence="2 3" key="1">
    <citation type="journal article" date="2015" name="Genome Biol.">
        <title>Comparative genomics of Steinernema reveals deeply conserved gene regulatory networks.</title>
        <authorList>
            <person name="Dillman A.R."/>
            <person name="Macchietto M."/>
            <person name="Porter C.F."/>
            <person name="Rogers A."/>
            <person name="Williams B."/>
            <person name="Antoshechkin I."/>
            <person name="Lee M.M."/>
            <person name="Goodwin Z."/>
            <person name="Lu X."/>
            <person name="Lewis E.E."/>
            <person name="Goodrich-Blair H."/>
            <person name="Stock S.P."/>
            <person name="Adams B.J."/>
            <person name="Sternberg P.W."/>
            <person name="Mortazavi A."/>
        </authorList>
    </citation>
    <scope>NUCLEOTIDE SEQUENCE [LARGE SCALE GENOMIC DNA]</scope>
    <source>
        <strain evidence="2 3">ALL</strain>
    </source>
</reference>
<protein>
    <submittedName>
        <fullName evidence="2">Uncharacterized protein</fullName>
    </submittedName>
</protein>
<accession>A0A4U5PB48</accession>
<evidence type="ECO:0000313" key="2">
    <source>
        <dbReference type="EMBL" id="TKR93450.1"/>
    </source>
</evidence>
<gene>
    <name evidence="2" type="ORF">L596_007906</name>
</gene>
<keyword evidence="1" id="KW-1133">Transmembrane helix</keyword>
<dbReference type="AlphaFoldDB" id="A0A4U5PB48"/>
<name>A0A4U5PB48_STECR</name>
<feature type="transmembrane region" description="Helical" evidence="1">
    <location>
        <begin position="72"/>
        <end position="95"/>
    </location>
</feature>
<keyword evidence="3" id="KW-1185">Reference proteome</keyword>
<sequence length="178" mass="19905">MSSSRIWKKLFFACLAANFVLCFLLGAVLGFSLASEEKPSLSLLTCFAAFLVLYFALLGAFFVFAQWETRPALVLSIIFAIAQCACLLMTEIILLTSEVVDYEEEAAFAVTPITWIKQQPNLLLLFGALFLSTFICEMALFHRLTCGVQERVPVLDDGDHRRKSTPYHAEKIHISKLG</sequence>
<keyword evidence="1" id="KW-0472">Membrane</keyword>
<feature type="transmembrane region" description="Helical" evidence="1">
    <location>
        <begin position="122"/>
        <end position="141"/>
    </location>
</feature>